<accession>A0A7D9DUJ9</accession>
<keyword evidence="5" id="KW-0107">Calcium channel</keyword>
<organism evidence="16 17">
    <name type="scientific">Paramuricea clavata</name>
    <name type="common">Red gorgonian</name>
    <name type="synonym">Violescent sea-whip</name>
    <dbReference type="NCBI Taxonomy" id="317549"/>
    <lineage>
        <taxon>Eukaryota</taxon>
        <taxon>Metazoa</taxon>
        <taxon>Cnidaria</taxon>
        <taxon>Anthozoa</taxon>
        <taxon>Octocorallia</taxon>
        <taxon>Malacalcyonacea</taxon>
        <taxon>Plexauridae</taxon>
        <taxon>Paramuricea</taxon>
    </lineage>
</organism>
<evidence type="ECO:0000256" key="8">
    <source>
        <dbReference type="ARBA" id="ARBA00022837"/>
    </source>
</evidence>
<evidence type="ECO:0000256" key="1">
    <source>
        <dbReference type="ARBA" id="ARBA00004651"/>
    </source>
</evidence>
<dbReference type="PANTHER" id="PTHR10582">
    <property type="entry name" value="TRANSIENT RECEPTOR POTENTIAL ION CHANNEL PROTEIN"/>
    <property type="match status" value="1"/>
</dbReference>
<comment type="caution">
    <text evidence="16">The sequence shown here is derived from an EMBL/GenBank/DDBJ whole genome shotgun (WGS) entry which is preliminary data.</text>
</comment>
<evidence type="ECO:0000313" key="17">
    <source>
        <dbReference type="Proteomes" id="UP001152795"/>
    </source>
</evidence>
<dbReference type="GO" id="GO:0005886">
    <property type="term" value="C:plasma membrane"/>
    <property type="evidence" value="ECO:0007669"/>
    <property type="project" value="UniProtKB-SubCell"/>
</dbReference>
<dbReference type="Pfam" id="PF00520">
    <property type="entry name" value="Ion_trans"/>
    <property type="match status" value="2"/>
</dbReference>
<evidence type="ECO:0000256" key="14">
    <source>
        <dbReference type="SAM" id="Phobius"/>
    </source>
</evidence>
<keyword evidence="6 14" id="KW-0812">Transmembrane</keyword>
<evidence type="ECO:0000256" key="9">
    <source>
        <dbReference type="ARBA" id="ARBA00022989"/>
    </source>
</evidence>
<evidence type="ECO:0000256" key="13">
    <source>
        <dbReference type="SAM" id="MobiDB-lite"/>
    </source>
</evidence>
<feature type="transmembrane region" description="Helical" evidence="14">
    <location>
        <begin position="61"/>
        <end position="79"/>
    </location>
</feature>
<keyword evidence="3" id="KW-1003">Cell membrane</keyword>
<keyword evidence="4" id="KW-0109">Calcium transport</keyword>
<comment type="subcellular location">
    <subcellularLocation>
        <location evidence="1">Cell membrane</location>
        <topology evidence="1">Multi-pass membrane protein</topology>
    </subcellularLocation>
</comment>
<feature type="transmembrane region" description="Helical" evidence="14">
    <location>
        <begin position="183"/>
        <end position="202"/>
    </location>
</feature>
<dbReference type="Pfam" id="PF12796">
    <property type="entry name" value="Ank_2"/>
    <property type="match status" value="1"/>
</dbReference>
<dbReference type="InterPro" id="IPR024862">
    <property type="entry name" value="TRPV"/>
</dbReference>
<keyword evidence="8" id="KW-0106">Calcium</keyword>
<dbReference type="SUPFAM" id="SSF48403">
    <property type="entry name" value="Ankyrin repeat"/>
    <property type="match status" value="1"/>
</dbReference>
<feature type="region of interest" description="Disordered" evidence="13">
    <location>
        <begin position="1208"/>
        <end position="1261"/>
    </location>
</feature>
<dbReference type="GO" id="GO:0098703">
    <property type="term" value="P:calcium ion import across plasma membrane"/>
    <property type="evidence" value="ECO:0007669"/>
    <property type="project" value="TreeGrafter"/>
</dbReference>
<dbReference type="InterPro" id="IPR036770">
    <property type="entry name" value="Ankyrin_rpt-contain_sf"/>
</dbReference>
<feature type="transmembrane region" description="Helical" evidence="14">
    <location>
        <begin position="830"/>
        <end position="848"/>
    </location>
</feature>
<dbReference type="InterPro" id="IPR005821">
    <property type="entry name" value="Ion_trans_dom"/>
</dbReference>
<dbReference type="Gene3D" id="1.25.40.20">
    <property type="entry name" value="Ankyrin repeat-containing domain"/>
    <property type="match status" value="2"/>
</dbReference>
<dbReference type="GO" id="GO:0005262">
    <property type="term" value="F:calcium channel activity"/>
    <property type="evidence" value="ECO:0007669"/>
    <property type="project" value="UniProtKB-KW"/>
</dbReference>
<dbReference type="SMART" id="SM00248">
    <property type="entry name" value="ANK"/>
    <property type="match status" value="5"/>
</dbReference>
<dbReference type="Gene3D" id="1.10.287.70">
    <property type="match status" value="2"/>
</dbReference>
<evidence type="ECO:0000256" key="2">
    <source>
        <dbReference type="ARBA" id="ARBA00022448"/>
    </source>
</evidence>
<feature type="region of interest" description="Disordered" evidence="13">
    <location>
        <begin position="1290"/>
        <end position="1337"/>
    </location>
</feature>
<keyword evidence="16" id="KW-0675">Receptor</keyword>
<keyword evidence="12" id="KW-0407">Ion channel</keyword>
<keyword evidence="10" id="KW-0406">Ion transport</keyword>
<feature type="compositionally biased region" description="Basic residues" evidence="13">
    <location>
        <begin position="1210"/>
        <end position="1225"/>
    </location>
</feature>
<dbReference type="PANTHER" id="PTHR10582:SF33">
    <property type="entry name" value="TRANSIENT RECEPTOR POTENTIAL CHANNEL PYREXIA"/>
    <property type="match status" value="1"/>
</dbReference>
<feature type="transmembrane region" description="Helical" evidence="14">
    <location>
        <begin position="940"/>
        <end position="959"/>
    </location>
</feature>
<feature type="transmembrane region" description="Helical" evidence="14">
    <location>
        <begin position="322"/>
        <end position="342"/>
    </location>
</feature>
<reference evidence="16" key="1">
    <citation type="submission" date="2020-04" db="EMBL/GenBank/DDBJ databases">
        <authorList>
            <person name="Alioto T."/>
            <person name="Alioto T."/>
            <person name="Gomez Garrido J."/>
        </authorList>
    </citation>
    <scope>NUCLEOTIDE SEQUENCE</scope>
    <source>
        <strain evidence="16">A484AB</strain>
    </source>
</reference>
<dbReference type="OrthoDB" id="5965078at2759"/>
<feature type="domain" description="Ion transport" evidence="15">
    <location>
        <begin position="906"/>
        <end position="1081"/>
    </location>
</feature>
<keyword evidence="11 14" id="KW-0472">Membrane</keyword>
<keyword evidence="17" id="KW-1185">Reference proteome</keyword>
<sequence length="1337" mass="154183">DRINRKQFFYLNCLEPRRDDDGPTRAKTPLEVAVLQNQSEILLHPVFQRLINVKWKKYGKIRAWGDLLMNVFYAIFWTILCVTQPRHPRDHYNPLGEKWWRIVLEIIVFLFTCYEARKQFLEIYGSRKEHQSWIAWKTTDLSRDKEYCHPRWPEELRYLEQELKSLRGQRALLFKDAWNHFEWFTCAILLATVLTYVINFFYNSDTAYRVHMRVAVGLLIALWLRIMKYARPFRQTGPFVIILGHITADFLKWAVLFFIIYIPYSASFWMVFGGVSPTPVKGYGTVSELLFNVFRMTVVDQYNFHGLADQDATMAKLLCGTYIALSAVIILNILIALLSHTFQRVYDNAKSNAVMLRAKIILNLERSLSRKRRKKVHDYVITHCSPEVLPYEDEYSPVLAVRVQVNADYTRALVCHARVFRRSSIAKTKIGAEKSNSEESRDSLAESHTRDLHKWIVHTRDLRSVVIEIGSRLHCQNTVSMTVNMLDAYSISDQLYDNERQMLESELEDETEPGVSKKRRTPVKVRNHALLHYFAKLASSNDPSDTMDYDFVESLLKNGASINTADKHGQTVFHEVARSWHTDVAKFLIDHGADVNQSDKFGRSPLHVAAAVNYSEMVEFLIQNGCDHTVTTKGENQCPLHYAAKNDAINSIRMLLAYGADINARDHKNRTPLQVAAELNRSKSVKVLMEEGAPAAVHDNEGTSAISMVIQKMPLIAAEALEQLHVKDRTNRKQYFYLSCLNGLNDENLPNNPLTSYTRTPLEVAVHHKQFELIMHPVFQRLINVKWQKFGKIGAWLDLVLNTIYAILWTILGVTLPPHPDQRYTPLSKVWWRVTLEICIFVLTVYETRNLLSHTWRSRHDHKKWVAWRTRELEKDLCYCHPQWPEERRYLKQEIKSLDEHTPLIFHDSWNYLEWITCAMLAATVASHMIDYFAHTNITFLVHIRITAALLIVLWLRIMKYARPFKTTGPFVVMLVHMIWDILKWLFLFLVFYIPYSAAFWMIFGAISPIPVRGYTNVSDLFYQLFRMTVVDEYNFEGLQAADSVMARFLCATYITFSHVIILNLLIALLSDTFYRVYENARANAVMQRAYTILTLERNLSKKMRRKTFDYIHTNCSPEVLHYEDDVIDEVSQTRILRQILDGLNEMKKILTERLSKKIGKGSKSDLDVIIGNIAEVTSLQNKHEQTLATIQTDLTLLSNLMDNYITNGRKQKTSNAKRSKKSRSGKSPLLKSTPSTSHAPVTSHPPLTSHPLLTSHPVPKKPGVSRWANVAKLSSQIKARASSFTAVGMGRDTRDKPATASLTNIPRGPILNGSSKNNRQLMGHSSKFAQNTSDSD</sequence>
<keyword evidence="2" id="KW-0813">Transport</keyword>
<evidence type="ECO:0000313" key="16">
    <source>
        <dbReference type="EMBL" id="CAB3994695.1"/>
    </source>
</evidence>
<feature type="transmembrane region" description="Helical" evidence="14">
    <location>
        <begin position="796"/>
        <end position="818"/>
    </location>
</feature>
<evidence type="ECO:0000256" key="4">
    <source>
        <dbReference type="ARBA" id="ARBA00022568"/>
    </source>
</evidence>
<evidence type="ECO:0000256" key="11">
    <source>
        <dbReference type="ARBA" id="ARBA00023136"/>
    </source>
</evidence>
<dbReference type="EMBL" id="CACRXK020002517">
    <property type="protein sequence ID" value="CAB3994695.1"/>
    <property type="molecule type" value="Genomic_DNA"/>
</dbReference>
<feature type="non-terminal residue" evidence="16">
    <location>
        <position position="1337"/>
    </location>
</feature>
<feature type="domain" description="Ion transport" evidence="15">
    <location>
        <begin position="73"/>
        <end position="349"/>
    </location>
</feature>
<gene>
    <name evidence="16" type="ORF">PACLA_8A059108</name>
</gene>
<dbReference type="PROSITE" id="PS50297">
    <property type="entry name" value="ANK_REP_REGION"/>
    <property type="match status" value="4"/>
</dbReference>
<dbReference type="Proteomes" id="UP001152795">
    <property type="component" value="Unassembled WGS sequence"/>
</dbReference>
<evidence type="ECO:0000259" key="15">
    <source>
        <dbReference type="Pfam" id="PF00520"/>
    </source>
</evidence>
<evidence type="ECO:0000256" key="10">
    <source>
        <dbReference type="ARBA" id="ARBA00023065"/>
    </source>
</evidence>
<feature type="compositionally biased region" description="Polar residues" evidence="13">
    <location>
        <begin position="1328"/>
        <end position="1337"/>
    </location>
</feature>
<name>A0A7D9DUJ9_PARCT</name>
<evidence type="ECO:0000256" key="3">
    <source>
        <dbReference type="ARBA" id="ARBA00022475"/>
    </source>
</evidence>
<keyword evidence="9 14" id="KW-1133">Transmembrane helix</keyword>
<evidence type="ECO:0000256" key="7">
    <source>
        <dbReference type="ARBA" id="ARBA00022737"/>
    </source>
</evidence>
<protein>
    <submittedName>
        <fullName evidence="16">Transient receptor potential cation channel subfamily V member 3-like</fullName>
    </submittedName>
</protein>
<feature type="transmembrane region" description="Helical" evidence="14">
    <location>
        <begin position="1045"/>
        <end position="1070"/>
    </location>
</feature>
<evidence type="ECO:0000256" key="5">
    <source>
        <dbReference type="ARBA" id="ARBA00022673"/>
    </source>
</evidence>
<dbReference type="PROSITE" id="PS50088">
    <property type="entry name" value="ANK_REPEAT"/>
    <property type="match status" value="4"/>
</dbReference>
<dbReference type="PRINTS" id="PR01415">
    <property type="entry name" value="ANKYRIN"/>
</dbReference>
<dbReference type="InterPro" id="IPR002110">
    <property type="entry name" value="Ankyrin_rpt"/>
</dbReference>
<proteinExistence type="predicted"/>
<keyword evidence="7" id="KW-0677">Repeat</keyword>
<evidence type="ECO:0000256" key="12">
    <source>
        <dbReference type="ARBA" id="ARBA00023303"/>
    </source>
</evidence>
<dbReference type="Pfam" id="PF13857">
    <property type="entry name" value="Ank_5"/>
    <property type="match status" value="1"/>
</dbReference>
<evidence type="ECO:0000256" key="6">
    <source>
        <dbReference type="ARBA" id="ARBA00022692"/>
    </source>
</evidence>